<protein>
    <submittedName>
        <fullName evidence="1">Uncharacterized protein</fullName>
    </submittedName>
</protein>
<dbReference type="PANTHER" id="PTHR47457:SF1">
    <property type="entry name" value="BTB DOMAIN-CONTAINING PROTEIN-RELATED"/>
    <property type="match status" value="1"/>
</dbReference>
<comment type="caution">
    <text evidence="1">The sequence shown here is derived from an EMBL/GenBank/DDBJ whole genome shotgun (WGS) entry which is preliminary data.</text>
</comment>
<dbReference type="Proteomes" id="UP000541444">
    <property type="component" value="Unassembled WGS sequence"/>
</dbReference>
<proteinExistence type="predicted"/>
<evidence type="ECO:0000313" key="2">
    <source>
        <dbReference type="Proteomes" id="UP000541444"/>
    </source>
</evidence>
<dbReference type="PANTHER" id="PTHR47457">
    <property type="entry name" value="OS05G0345500 PROTEIN"/>
    <property type="match status" value="1"/>
</dbReference>
<dbReference type="OrthoDB" id="19132at2759"/>
<dbReference type="EMBL" id="JACGCM010002161">
    <property type="protein sequence ID" value="KAF6143885.1"/>
    <property type="molecule type" value="Genomic_DNA"/>
</dbReference>
<evidence type="ECO:0000313" key="1">
    <source>
        <dbReference type="EMBL" id="KAF6143885.1"/>
    </source>
</evidence>
<feature type="non-terminal residue" evidence="1">
    <location>
        <position position="1"/>
    </location>
</feature>
<gene>
    <name evidence="1" type="ORF">GIB67_001679</name>
</gene>
<name>A0A7J7LMJ1_9MAGN</name>
<dbReference type="AlphaFoldDB" id="A0A7J7LMJ1"/>
<keyword evidence="2" id="KW-1185">Reference proteome</keyword>
<sequence>AQGILEFEDMRLWVGIVVFTGFGGMEILRRNEEEITGVEEDEGKDLILCKLLADKGELGGYAIDGVTNDSRGGEKDIVALGSDTVATSSVTVVVEQVVSLFYLGTYTNQLCRWQAVDAYMMSSTLDLLYGDRFLLLNTLLPSVHFPLMPLNLLKKLEKRFLSIQIPVIWQLVTEAIKYLDIGMQQGNNHNVIYQHRLSSFKELQYLCDGDNNRVIYFTGTSFGEHQSVNPILAKKISVTACSPTLRYTDSKALVFRAFQELQTQRRRRFITFYFELLWMESKLILSMY</sequence>
<reference evidence="1 2" key="1">
    <citation type="journal article" date="2020" name="IScience">
        <title>Genome Sequencing of the Endangered Kingdonia uniflora (Circaeasteraceae, Ranunculales) Reveals Potential Mechanisms of Evolutionary Specialization.</title>
        <authorList>
            <person name="Sun Y."/>
            <person name="Deng T."/>
            <person name="Zhang A."/>
            <person name="Moore M.J."/>
            <person name="Landis J.B."/>
            <person name="Lin N."/>
            <person name="Zhang H."/>
            <person name="Zhang X."/>
            <person name="Huang J."/>
            <person name="Zhang X."/>
            <person name="Sun H."/>
            <person name="Wang H."/>
        </authorList>
    </citation>
    <scope>NUCLEOTIDE SEQUENCE [LARGE SCALE GENOMIC DNA]</scope>
    <source>
        <strain evidence="1">TB1705</strain>
        <tissue evidence="1">Leaf</tissue>
    </source>
</reference>
<accession>A0A7J7LMJ1</accession>
<organism evidence="1 2">
    <name type="scientific">Kingdonia uniflora</name>
    <dbReference type="NCBI Taxonomy" id="39325"/>
    <lineage>
        <taxon>Eukaryota</taxon>
        <taxon>Viridiplantae</taxon>
        <taxon>Streptophyta</taxon>
        <taxon>Embryophyta</taxon>
        <taxon>Tracheophyta</taxon>
        <taxon>Spermatophyta</taxon>
        <taxon>Magnoliopsida</taxon>
        <taxon>Ranunculales</taxon>
        <taxon>Circaeasteraceae</taxon>
        <taxon>Kingdonia</taxon>
    </lineage>
</organism>